<reference evidence="4" key="1">
    <citation type="submission" date="2022-05" db="EMBL/GenBank/DDBJ databases">
        <title>The Musa troglodytarum L. genome provides insights into the mechanism of non-climacteric behaviour and enrichment of carotenoids.</title>
        <authorList>
            <person name="Wang J."/>
        </authorList>
    </citation>
    <scope>NUCLEOTIDE SEQUENCE</scope>
    <source>
        <tissue evidence="4">Leaf</tissue>
    </source>
</reference>
<dbReference type="InterPro" id="IPR000889">
    <property type="entry name" value="Glutathione_peroxidase"/>
</dbReference>
<comment type="similarity">
    <text evidence="1">Belongs to the glutathione peroxidase family.</text>
</comment>
<dbReference type="PROSITE" id="PS51355">
    <property type="entry name" value="GLUTATHIONE_PEROXID_3"/>
    <property type="match status" value="1"/>
</dbReference>
<evidence type="ECO:0000256" key="2">
    <source>
        <dbReference type="ARBA" id="ARBA00022559"/>
    </source>
</evidence>
<protein>
    <submittedName>
        <fullName evidence="4">Glutathione peroxidase</fullName>
    </submittedName>
</protein>
<name>A0A9E7H5N8_9LILI</name>
<dbReference type="GO" id="GO:0004601">
    <property type="term" value="F:peroxidase activity"/>
    <property type="evidence" value="ECO:0007669"/>
    <property type="project" value="UniProtKB-KW"/>
</dbReference>
<keyword evidence="3" id="KW-0560">Oxidoreductase</keyword>
<dbReference type="SUPFAM" id="SSF52833">
    <property type="entry name" value="Thioredoxin-like"/>
    <property type="match status" value="1"/>
</dbReference>
<dbReference type="InterPro" id="IPR036249">
    <property type="entry name" value="Thioredoxin-like_sf"/>
</dbReference>
<evidence type="ECO:0000256" key="1">
    <source>
        <dbReference type="ARBA" id="ARBA00006926"/>
    </source>
</evidence>
<keyword evidence="2 4" id="KW-0575">Peroxidase</keyword>
<evidence type="ECO:0000256" key="3">
    <source>
        <dbReference type="ARBA" id="ARBA00023002"/>
    </source>
</evidence>
<keyword evidence="5" id="KW-1185">Reference proteome</keyword>
<organism evidence="4 5">
    <name type="scientific">Musa troglodytarum</name>
    <name type="common">fe'i banana</name>
    <dbReference type="NCBI Taxonomy" id="320322"/>
    <lineage>
        <taxon>Eukaryota</taxon>
        <taxon>Viridiplantae</taxon>
        <taxon>Streptophyta</taxon>
        <taxon>Embryophyta</taxon>
        <taxon>Tracheophyta</taxon>
        <taxon>Spermatophyta</taxon>
        <taxon>Magnoliopsida</taxon>
        <taxon>Liliopsida</taxon>
        <taxon>Zingiberales</taxon>
        <taxon>Musaceae</taxon>
        <taxon>Musa</taxon>
    </lineage>
</organism>
<sequence length="257" mass="28475">LGDALRKKTPNVATGNPFRTLKASTLPTHLGRHALFPSKRLLSPRHPQKHRHFRLPPPRQTPLVLLHEAIASPCRNPVFRSASDMASTVCAASIREFTAKVGLTGLLLGLEAPFDVGSPKDRILVRDWLFTLVGRIQSIIHHPTYVLRVKKTDRKIQMLPLIGSKAVVSTLIADKSTYKEKVLQIVSLWPSHAFSLEGQEPGSNEEIVDVNGDNAAPICKFLRSNKGGTPGDSIKWNFAKFLIDKDGHVVDRYAPQH</sequence>
<feature type="non-terminal residue" evidence="4">
    <location>
        <position position="1"/>
    </location>
</feature>
<gene>
    <name evidence="4" type="ORF">MUK42_08918</name>
</gene>
<evidence type="ECO:0000313" key="4">
    <source>
        <dbReference type="EMBL" id="URE28061.1"/>
    </source>
</evidence>
<dbReference type="EMBL" id="CP097510">
    <property type="protein sequence ID" value="URE28061.1"/>
    <property type="molecule type" value="Genomic_DNA"/>
</dbReference>
<dbReference type="Proteomes" id="UP001055439">
    <property type="component" value="Chromosome 8"/>
</dbReference>
<proteinExistence type="inferred from homology"/>
<evidence type="ECO:0000313" key="5">
    <source>
        <dbReference type="Proteomes" id="UP001055439"/>
    </source>
</evidence>
<dbReference type="Gene3D" id="3.40.30.10">
    <property type="entry name" value="Glutaredoxin"/>
    <property type="match status" value="1"/>
</dbReference>
<dbReference type="OrthoDB" id="446890at2759"/>
<accession>A0A9E7H5N8</accession>
<dbReference type="GO" id="GO:0006979">
    <property type="term" value="P:response to oxidative stress"/>
    <property type="evidence" value="ECO:0007669"/>
    <property type="project" value="InterPro"/>
</dbReference>
<dbReference type="PANTHER" id="PTHR11592">
    <property type="entry name" value="GLUTATHIONE PEROXIDASE"/>
    <property type="match status" value="1"/>
</dbReference>
<dbReference type="PANTHER" id="PTHR11592:SF109">
    <property type="entry name" value="GLUTATHIONE PEROXIDASE"/>
    <property type="match status" value="1"/>
</dbReference>
<dbReference type="AlphaFoldDB" id="A0A9E7H5N8"/>